<keyword evidence="7" id="KW-0407">Ion channel</keyword>
<evidence type="ECO:0000256" key="6">
    <source>
        <dbReference type="ARBA" id="ARBA00023136"/>
    </source>
</evidence>
<protein>
    <recommendedName>
        <fullName evidence="9">Potassium channel domain-containing protein</fullName>
    </recommendedName>
</protein>
<proteinExistence type="predicted"/>
<dbReference type="InterPro" id="IPR027359">
    <property type="entry name" value="Volt_channel_dom_sf"/>
</dbReference>
<keyword evidence="4 8" id="KW-1133">Transmembrane helix</keyword>
<dbReference type="Gene3D" id="1.20.5.110">
    <property type="match status" value="1"/>
</dbReference>
<feature type="transmembrane region" description="Helical" evidence="8">
    <location>
        <begin position="114"/>
        <end position="134"/>
    </location>
</feature>
<evidence type="ECO:0000256" key="5">
    <source>
        <dbReference type="ARBA" id="ARBA00023065"/>
    </source>
</evidence>
<reference evidence="10 11" key="1">
    <citation type="submission" date="2015-12" db="EMBL/GenBank/DDBJ databases">
        <title>Serinicoccus chungangenesis strain CD08_5 genome sequencing and assembly.</title>
        <authorList>
            <person name="Chander A.M."/>
            <person name="Kaur G."/>
            <person name="Nair G.R."/>
            <person name="Dhawan D.K."/>
            <person name="Kochhar R.K."/>
            <person name="Mayilraj S."/>
            <person name="Bhadada S.K."/>
        </authorList>
    </citation>
    <scope>NUCLEOTIDE SEQUENCE [LARGE SCALE GENOMIC DNA]</scope>
    <source>
        <strain evidence="10 11">CD08_5</strain>
    </source>
</reference>
<sequence>MSGMNRLERWESRTQTPLMIAALVFLVAFAIPIVNPGLPSSVLRTCTVVQDVIWGVFLVDYAYRLVVAPRRWQFVRKHPVDLAAVALPALRPLRLVAALSFAHQVAGEKLRGHVALYVTTATLLVVTISSLAVLNAERGHPDATIQTWQESLWWSFVTVTTVGYGDYAPVTGEGRLFAVGLMLCGIALLGIVTASLASWLLERISEPDPHRQPATAADVAELAEEVRALRAELAGLRGPDQG</sequence>
<dbReference type="GO" id="GO:0005249">
    <property type="term" value="F:voltage-gated potassium channel activity"/>
    <property type="evidence" value="ECO:0007669"/>
    <property type="project" value="InterPro"/>
</dbReference>
<evidence type="ECO:0000256" key="1">
    <source>
        <dbReference type="ARBA" id="ARBA00004141"/>
    </source>
</evidence>
<feature type="transmembrane region" description="Helical" evidence="8">
    <location>
        <begin position="176"/>
        <end position="201"/>
    </location>
</feature>
<dbReference type="OrthoDB" id="9799090at2"/>
<dbReference type="GO" id="GO:0008076">
    <property type="term" value="C:voltage-gated potassium channel complex"/>
    <property type="evidence" value="ECO:0007669"/>
    <property type="project" value="InterPro"/>
</dbReference>
<dbReference type="PANTHER" id="PTHR11537:SF254">
    <property type="entry name" value="POTASSIUM VOLTAGE-GATED CHANNEL PROTEIN SHAB"/>
    <property type="match status" value="1"/>
</dbReference>
<feature type="domain" description="Potassium channel" evidence="9">
    <location>
        <begin position="125"/>
        <end position="201"/>
    </location>
</feature>
<comment type="subcellular location">
    <subcellularLocation>
        <location evidence="1">Membrane</location>
        <topology evidence="1">Multi-pass membrane protein</topology>
    </subcellularLocation>
</comment>
<dbReference type="Gene3D" id="1.10.287.70">
    <property type="match status" value="1"/>
</dbReference>
<evidence type="ECO:0000256" key="3">
    <source>
        <dbReference type="ARBA" id="ARBA00022692"/>
    </source>
</evidence>
<keyword evidence="6 8" id="KW-0472">Membrane</keyword>
<evidence type="ECO:0000313" key="10">
    <source>
        <dbReference type="EMBL" id="KUG53550.1"/>
    </source>
</evidence>
<dbReference type="InterPro" id="IPR028325">
    <property type="entry name" value="VG_K_chnl"/>
</dbReference>
<keyword evidence="5" id="KW-0406">Ion transport</keyword>
<dbReference type="Gene3D" id="1.20.120.350">
    <property type="entry name" value="Voltage-gated potassium channels. Chain C"/>
    <property type="match status" value="1"/>
</dbReference>
<dbReference type="EMBL" id="LQBL01000028">
    <property type="protein sequence ID" value="KUG53550.1"/>
    <property type="molecule type" value="Genomic_DNA"/>
</dbReference>
<name>A0A0W8I640_9MICO</name>
<dbReference type="PANTHER" id="PTHR11537">
    <property type="entry name" value="VOLTAGE-GATED POTASSIUM CHANNEL"/>
    <property type="match status" value="1"/>
</dbReference>
<evidence type="ECO:0000256" key="4">
    <source>
        <dbReference type="ARBA" id="ARBA00022989"/>
    </source>
</evidence>
<gene>
    <name evidence="10" type="ORF">AVL62_01815</name>
</gene>
<accession>A0A0W8I640</accession>
<evidence type="ECO:0000313" key="11">
    <source>
        <dbReference type="Proteomes" id="UP000054837"/>
    </source>
</evidence>
<evidence type="ECO:0000256" key="7">
    <source>
        <dbReference type="ARBA" id="ARBA00023303"/>
    </source>
</evidence>
<keyword evidence="2" id="KW-0813">Transport</keyword>
<organism evidence="10 11">
    <name type="scientific">Serinicoccus chungangensis</name>
    <dbReference type="NCBI Taxonomy" id="767452"/>
    <lineage>
        <taxon>Bacteria</taxon>
        <taxon>Bacillati</taxon>
        <taxon>Actinomycetota</taxon>
        <taxon>Actinomycetes</taxon>
        <taxon>Micrococcales</taxon>
        <taxon>Ornithinimicrobiaceae</taxon>
        <taxon>Serinicoccus</taxon>
    </lineage>
</organism>
<dbReference type="STRING" id="767452.AVL62_01815"/>
<comment type="caution">
    <text evidence="10">The sequence shown here is derived from an EMBL/GenBank/DDBJ whole genome shotgun (WGS) entry which is preliminary data.</text>
</comment>
<evidence type="ECO:0000259" key="9">
    <source>
        <dbReference type="Pfam" id="PF07885"/>
    </source>
</evidence>
<dbReference type="GO" id="GO:0001508">
    <property type="term" value="P:action potential"/>
    <property type="evidence" value="ECO:0007669"/>
    <property type="project" value="TreeGrafter"/>
</dbReference>
<keyword evidence="3 8" id="KW-0812">Transmembrane</keyword>
<dbReference type="SUPFAM" id="SSF81324">
    <property type="entry name" value="Voltage-gated potassium channels"/>
    <property type="match status" value="1"/>
</dbReference>
<evidence type="ECO:0000256" key="8">
    <source>
        <dbReference type="SAM" id="Phobius"/>
    </source>
</evidence>
<dbReference type="Proteomes" id="UP000054837">
    <property type="component" value="Unassembled WGS sequence"/>
</dbReference>
<dbReference type="Pfam" id="PF07885">
    <property type="entry name" value="Ion_trans_2"/>
    <property type="match status" value="1"/>
</dbReference>
<keyword evidence="11" id="KW-1185">Reference proteome</keyword>
<dbReference type="AlphaFoldDB" id="A0A0W8I640"/>
<evidence type="ECO:0000256" key="2">
    <source>
        <dbReference type="ARBA" id="ARBA00022448"/>
    </source>
</evidence>
<dbReference type="InterPro" id="IPR013099">
    <property type="entry name" value="K_chnl_dom"/>
</dbReference>